<accession>A0A538SJK5</accession>
<comment type="caution">
    <text evidence="6">The sequence shown here is derived from an EMBL/GenBank/DDBJ whole genome shotgun (WGS) entry which is preliminary data.</text>
</comment>
<dbReference type="AlphaFoldDB" id="A0A538SJK5"/>
<feature type="compositionally biased region" description="Polar residues" evidence="4">
    <location>
        <begin position="637"/>
        <end position="649"/>
    </location>
</feature>
<feature type="transmembrane region" description="Helical" evidence="5">
    <location>
        <begin position="83"/>
        <end position="102"/>
    </location>
</feature>
<feature type="repeat" description="TPR" evidence="3">
    <location>
        <begin position="496"/>
        <end position="529"/>
    </location>
</feature>
<dbReference type="PANTHER" id="PTHR44943">
    <property type="entry name" value="CELLULOSE SYNTHASE OPERON PROTEIN C"/>
    <property type="match status" value="1"/>
</dbReference>
<evidence type="ECO:0000313" key="7">
    <source>
        <dbReference type="Proteomes" id="UP000316292"/>
    </source>
</evidence>
<feature type="transmembrane region" description="Helical" evidence="5">
    <location>
        <begin position="327"/>
        <end position="347"/>
    </location>
</feature>
<evidence type="ECO:0000256" key="5">
    <source>
        <dbReference type="SAM" id="Phobius"/>
    </source>
</evidence>
<feature type="transmembrane region" description="Helical" evidence="5">
    <location>
        <begin position="43"/>
        <end position="63"/>
    </location>
</feature>
<feature type="transmembrane region" description="Helical" evidence="5">
    <location>
        <begin position="153"/>
        <end position="176"/>
    </location>
</feature>
<feature type="transmembrane region" description="Helical" evidence="5">
    <location>
        <begin position="268"/>
        <end position="287"/>
    </location>
</feature>
<evidence type="ECO:0000256" key="1">
    <source>
        <dbReference type="ARBA" id="ARBA00022737"/>
    </source>
</evidence>
<dbReference type="InterPro" id="IPR011990">
    <property type="entry name" value="TPR-like_helical_dom_sf"/>
</dbReference>
<feature type="transmembrane region" description="Helical" evidence="5">
    <location>
        <begin position="359"/>
        <end position="377"/>
    </location>
</feature>
<keyword evidence="5" id="KW-1133">Transmembrane helix</keyword>
<dbReference type="Proteomes" id="UP000316292">
    <property type="component" value="Unassembled WGS sequence"/>
</dbReference>
<dbReference type="PANTHER" id="PTHR44943:SF8">
    <property type="entry name" value="TPR REPEAT-CONTAINING PROTEIN MJ0263"/>
    <property type="match status" value="1"/>
</dbReference>
<organism evidence="6 7">
    <name type="scientific">Eiseniibacteriota bacterium</name>
    <dbReference type="NCBI Taxonomy" id="2212470"/>
    <lineage>
        <taxon>Bacteria</taxon>
        <taxon>Candidatus Eiseniibacteriota</taxon>
    </lineage>
</organism>
<dbReference type="PROSITE" id="PS50005">
    <property type="entry name" value="TPR"/>
    <property type="match status" value="2"/>
</dbReference>
<feature type="transmembrane region" description="Helical" evidence="5">
    <location>
        <begin position="417"/>
        <end position="435"/>
    </location>
</feature>
<proteinExistence type="predicted"/>
<gene>
    <name evidence="6" type="ORF">E6K71_00220</name>
</gene>
<dbReference type="Pfam" id="PF13432">
    <property type="entry name" value="TPR_16"/>
    <property type="match status" value="1"/>
</dbReference>
<feature type="transmembrane region" description="Helical" evidence="5">
    <location>
        <begin position="389"/>
        <end position="405"/>
    </location>
</feature>
<dbReference type="Gene3D" id="1.25.40.10">
    <property type="entry name" value="Tetratricopeptide repeat domain"/>
    <property type="match status" value="1"/>
</dbReference>
<dbReference type="SMART" id="SM00028">
    <property type="entry name" value="TPR"/>
    <property type="match status" value="4"/>
</dbReference>
<sequence>MGILTLAAGASIYALLVVVASMGTGARGWGVHAAGFLPPGIRLLLLAALLAAAVLLWMTALQAQGTPAVPPPASKGRPERPRLWLLAPLLLPFGAALWFLRARTQLLGDGAVWLATVRSSQHPMFSEPLFAALWHAFARLVRKTGHAPDAVSMSLFSMLCGGIAAVLLAGIALEIVPSRTRWLVPLGLLLTLGVSQLYFGYIESYPLAAVFLLLYLWLALRRVRGVDPAWVSGAALALAISAHLSAMYLVPSYVVLVALEKRPLPQKLLSLALPIAFLALLLFVLGYRPAQWQAPLHAATSGMREGFEGVTIHRPYGFFSYGHLSDVANVLFLAIPVPVLLLLGWAAGQPRSARPLPRALAVLAAAALPGLLLSIWLMTPVAPAQDWDLMSVLLLPAAVFAVAASRRLWEGPPRARVAAALISISLVSLLSFVLVNADEGAAVRRFAAVVNDRDRVSSYGRSYGNSVLELLYRDRGQYSEALPYARAAAEAEPTNPRNWTNVGFELMRLSRYEEALPYLREGVRRGPERWEGRYNLGLTYMKLDRYPDAIPVLRDAVRIQPNLPVLRHNLGLAFYRSGQTDSALVVWREILLRWPDYAASLKLPSEQLRYTFSVHGGSAVPARLIWTKESTRCRGTPSWNARTNHSPETSRQRPVRTGPTPTSFTPPSR</sequence>
<evidence type="ECO:0000313" key="6">
    <source>
        <dbReference type="EMBL" id="TMQ51541.1"/>
    </source>
</evidence>
<keyword evidence="5" id="KW-0812">Transmembrane</keyword>
<dbReference type="InterPro" id="IPR019734">
    <property type="entry name" value="TPR_rpt"/>
</dbReference>
<feature type="transmembrane region" description="Helical" evidence="5">
    <location>
        <begin position="206"/>
        <end position="223"/>
    </location>
</feature>
<evidence type="ECO:0000256" key="2">
    <source>
        <dbReference type="ARBA" id="ARBA00022803"/>
    </source>
</evidence>
<name>A0A538SJK5_UNCEI</name>
<dbReference type="InterPro" id="IPR051685">
    <property type="entry name" value="Ycf3/AcsC/BcsC/TPR_MFPF"/>
</dbReference>
<feature type="compositionally biased region" description="Low complexity" evidence="4">
    <location>
        <begin position="657"/>
        <end position="669"/>
    </location>
</feature>
<keyword evidence="5" id="KW-0472">Membrane</keyword>
<evidence type="ECO:0000256" key="4">
    <source>
        <dbReference type="SAM" id="MobiDB-lite"/>
    </source>
</evidence>
<dbReference type="EMBL" id="VBOR01000006">
    <property type="protein sequence ID" value="TMQ51541.1"/>
    <property type="molecule type" value="Genomic_DNA"/>
</dbReference>
<keyword evidence="1" id="KW-0677">Repeat</keyword>
<feature type="repeat" description="TPR" evidence="3">
    <location>
        <begin position="530"/>
        <end position="563"/>
    </location>
</feature>
<keyword evidence="2 3" id="KW-0802">TPR repeat</keyword>
<feature type="transmembrane region" description="Helical" evidence="5">
    <location>
        <begin position="229"/>
        <end position="256"/>
    </location>
</feature>
<dbReference type="SUPFAM" id="SSF48452">
    <property type="entry name" value="TPR-like"/>
    <property type="match status" value="1"/>
</dbReference>
<protein>
    <submittedName>
        <fullName evidence="6">Tetratricopeptide repeat protein</fullName>
    </submittedName>
</protein>
<reference evidence="6 7" key="1">
    <citation type="journal article" date="2019" name="Nat. Microbiol.">
        <title>Mediterranean grassland soil C-N compound turnover is dependent on rainfall and depth, and is mediated by genomically divergent microorganisms.</title>
        <authorList>
            <person name="Diamond S."/>
            <person name="Andeer P.F."/>
            <person name="Li Z."/>
            <person name="Crits-Christoph A."/>
            <person name="Burstein D."/>
            <person name="Anantharaman K."/>
            <person name="Lane K.R."/>
            <person name="Thomas B.C."/>
            <person name="Pan C."/>
            <person name="Northen T.R."/>
            <person name="Banfield J.F."/>
        </authorList>
    </citation>
    <scope>NUCLEOTIDE SEQUENCE [LARGE SCALE GENOMIC DNA]</scope>
    <source>
        <strain evidence="6">WS_1</strain>
    </source>
</reference>
<evidence type="ECO:0000256" key="3">
    <source>
        <dbReference type="PROSITE-ProRule" id="PRU00339"/>
    </source>
</evidence>
<feature type="region of interest" description="Disordered" evidence="4">
    <location>
        <begin position="633"/>
        <end position="669"/>
    </location>
</feature>